<gene>
    <name evidence="1" type="ORF">SAMN04487977_10393</name>
</gene>
<dbReference type="OrthoDB" id="359871at2"/>
<name>A0A1H9EAR4_9SPIR</name>
<dbReference type="EMBL" id="FOFU01000003">
    <property type="protein sequence ID" value="SEQ22791.1"/>
    <property type="molecule type" value="Genomic_DNA"/>
</dbReference>
<accession>A0A1H9EAR4</accession>
<dbReference type="Proteomes" id="UP000182360">
    <property type="component" value="Unassembled WGS sequence"/>
</dbReference>
<dbReference type="Gene3D" id="3.20.20.80">
    <property type="entry name" value="Glycosidases"/>
    <property type="match status" value="1"/>
</dbReference>
<proteinExistence type="predicted"/>
<protein>
    <submittedName>
        <fullName evidence="1">Uncharacterized protein</fullName>
    </submittedName>
</protein>
<sequence>MKLDPIFTVKNKKLYTISDNSEVDTATLKRIDILWSTVELDEEIYNEEFLAQLRDQLKAMEETNTFAVLVPVADKPLYTPEQEEAFINTYNHTARRVKDCTSVAGFELIPQLKDKQAFMDTLAKKHAQYVYFTKAENPLSDDIVLY</sequence>
<evidence type="ECO:0000313" key="2">
    <source>
        <dbReference type="Proteomes" id="UP000182360"/>
    </source>
</evidence>
<dbReference type="RefSeq" id="WP_074642146.1">
    <property type="nucleotide sequence ID" value="NZ_FOFU01000003.1"/>
</dbReference>
<dbReference type="STRING" id="163.SAMN04487775_10587"/>
<evidence type="ECO:0000313" key="1">
    <source>
        <dbReference type="EMBL" id="SEQ22791.1"/>
    </source>
</evidence>
<dbReference type="AlphaFoldDB" id="A0A1H9EAR4"/>
<keyword evidence="2" id="KW-1185">Reference proteome</keyword>
<organism evidence="1 2">
    <name type="scientific">Treponema bryantii</name>
    <dbReference type="NCBI Taxonomy" id="163"/>
    <lineage>
        <taxon>Bacteria</taxon>
        <taxon>Pseudomonadati</taxon>
        <taxon>Spirochaetota</taxon>
        <taxon>Spirochaetia</taxon>
        <taxon>Spirochaetales</taxon>
        <taxon>Treponemataceae</taxon>
        <taxon>Treponema</taxon>
    </lineage>
</organism>
<reference evidence="1 2" key="1">
    <citation type="submission" date="2016-10" db="EMBL/GenBank/DDBJ databases">
        <authorList>
            <person name="de Groot N.N."/>
        </authorList>
    </citation>
    <scope>NUCLEOTIDE SEQUENCE [LARGE SCALE GENOMIC DNA]</scope>
    <source>
        <strain evidence="1 2">B25</strain>
    </source>
</reference>